<evidence type="ECO:0000313" key="1">
    <source>
        <dbReference type="EMBL" id="GAA3398250.1"/>
    </source>
</evidence>
<dbReference type="EMBL" id="BAAAYN010000079">
    <property type="protein sequence ID" value="GAA3398250.1"/>
    <property type="molecule type" value="Genomic_DNA"/>
</dbReference>
<protein>
    <submittedName>
        <fullName evidence="1">Uncharacterized protein</fullName>
    </submittedName>
</protein>
<gene>
    <name evidence="1" type="ORF">GCM10020369_81220</name>
</gene>
<name>A0ABP6TDD6_9ACTN</name>
<organism evidence="1 2">
    <name type="scientific">Cryptosporangium minutisporangium</name>
    <dbReference type="NCBI Taxonomy" id="113569"/>
    <lineage>
        <taxon>Bacteria</taxon>
        <taxon>Bacillati</taxon>
        <taxon>Actinomycetota</taxon>
        <taxon>Actinomycetes</taxon>
        <taxon>Cryptosporangiales</taxon>
        <taxon>Cryptosporangiaceae</taxon>
        <taxon>Cryptosporangium</taxon>
    </lineage>
</organism>
<reference evidence="2" key="1">
    <citation type="journal article" date="2019" name="Int. J. Syst. Evol. Microbiol.">
        <title>The Global Catalogue of Microorganisms (GCM) 10K type strain sequencing project: providing services to taxonomists for standard genome sequencing and annotation.</title>
        <authorList>
            <consortium name="The Broad Institute Genomics Platform"/>
            <consortium name="The Broad Institute Genome Sequencing Center for Infectious Disease"/>
            <person name="Wu L."/>
            <person name="Ma J."/>
        </authorList>
    </citation>
    <scope>NUCLEOTIDE SEQUENCE [LARGE SCALE GENOMIC DNA]</scope>
    <source>
        <strain evidence="2">JCM 9458</strain>
    </source>
</reference>
<evidence type="ECO:0000313" key="2">
    <source>
        <dbReference type="Proteomes" id="UP001501676"/>
    </source>
</evidence>
<dbReference type="RefSeq" id="WP_345733672.1">
    <property type="nucleotide sequence ID" value="NZ_BAAAYN010000079.1"/>
</dbReference>
<keyword evidence="2" id="KW-1185">Reference proteome</keyword>
<sequence length="157" mass="16738">MSDVDWNALRDQYQAGYDTGVAELRAAASRFRQAAELDGHADSNGFADGPVDLNDKDLRVALADLFAGLADDAETTGPDPRALSVARSLAALAPRPSLRQLEPFRPVPESEPVPVVASAVAHGRPATRADVVIARVAVAAASVWHRLRGRAEPPRRL</sequence>
<proteinExistence type="predicted"/>
<accession>A0ABP6TDD6</accession>
<dbReference type="Proteomes" id="UP001501676">
    <property type="component" value="Unassembled WGS sequence"/>
</dbReference>
<comment type="caution">
    <text evidence="1">The sequence shown here is derived from an EMBL/GenBank/DDBJ whole genome shotgun (WGS) entry which is preliminary data.</text>
</comment>